<evidence type="ECO:0008006" key="3">
    <source>
        <dbReference type="Google" id="ProtNLM"/>
    </source>
</evidence>
<gene>
    <name evidence="1" type="ORF">SAMN05216223_12910</name>
</gene>
<dbReference type="RefSeq" id="WP_103890675.1">
    <property type="nucleotide sequence ID" value="NZ_FNVU01000029.1"/>
</dbReference>
<proteinExistence type="predicted"/>
<organism evidence="1 2">
    <name type="scientific">Actinacidiphila yanglinensis</name>
    <dbReference type="NCBI Taxonomy" id="310779"/>
    <lineage>
        <taxon>Bacteria</taxon>
        <taxon>Bacillati</taxon>
        <taxon>Actinomycetota</taxon>
        <taxon>Actinomycetes</taxon>
        <taxon>Kitasatosporales</taxon>
        <taxon>Streptomycetaceae</taxon>
        <taxon>Actinacidiphila</taxon>
    </lineage>
</organism>
<evidence type="ECO:0000313" key="1">
    <source>
        <dbReference type="EMBL" id="SEG94003.1"/>
    </source>
</evidence>
<protein>
    <recommendedName>
        <fullName evidence="3">Asp23/Gls24 family envelope stress response protein</fullName>
    </recommendedName>
</protein>
<keyword evidence="2" id="KW-1185">Reference proteome</keyword>
<dbReference type="OrthoDB" id="4325901at2"/>
<dbReference type="AlphaFoldDB" id="A0A1H6E9T4"/>
<name>A0A1H6E9T4_9ACTN</name>
<evidence type="ECO:0000313" key="2">
    <source>
        <dbReference type="Proteomes" id="UP000236754"/>
    </source>
</evidence>
<dbReference type="Proteomes" id="UP000236754">
    <property type="component" value="Unassembled WGS sequence"/>
</dbReference>
<dbReference type="EMBL" id="FNVU01000029">
    <property type="protein sequence ID" value="SEG94003.1"/>
    <property type="molecule type" value="Genomic_DNA"/>
</dbReference>
<reference evidence="1 2" key="1">
    <citation type="submission" date="2016-10" db="EMBL/GenBank/DDBJ databases">
        <authorList>
            <person name="de Groot N.N."/>
        </authorList>
    </citation>
    <scope>NUCLEOTIDE SEQUENCE [LARGE SCALE GENOMIC DNA]</scope>
    <source>
        <strain evidence="1 2">CGMCC 4.2023</strain>
    </source>
</reference>
<sequence>MVATDITSVERTAADAALSVPGVLELQPTLGQSLVGAVTSIRQALGSSTQSPGAGIHAERGADGSWHFEVRCVVTDHRRVLDTARVVHDLVQATVAPHTARHGNRVPVTVTVAVTGITSSLPSQQPATTAP</sequence>
<accession>A0A1H6E9T4</accession>